<evidence type="ECO:0000313" key="2">
    <source>
        <dbReference type="Proteomes" id="UP000030428"/>
    </source>
</evidence>
<protein>
    <submittedName>
        <fullName evidence="1">Uncharacterized protein</fullName>
    </submittedName>
</protein>
<dbReference type="Proteomes" id="UP000030428">
    <property type="component" value="Unassembled WGS sequence"/>
</dbReference>
<sequence>MKEHTTARYPRITPNILIGTEERVFKLALPPCQNCQTPRDNEHAKFCSHCGVILKTASTFDEIVKHDIEKLGLTKKRVQTIKKHSHISIIKDILMDHEKLRDVPGIGEIWAKRIHSRAEEYIS</sequence>
<accession>A0A0A6PDK7</accession>
<reference evidence="1 2" key="1">
    <citation type="journal article" date="2016" name="Front. Microbiol.">
        <title>Single-Cell (Meta-)Genomics of a Dimorphic Candidatus Thiomargarita nelsonii Reveals Genomic Plasticity.</title>
        <authorList>
            <person name="Flood B.E."/>
            <person name="Fliss P."/>
            <person name="Jones D.S."/>
            <person name="Dick G.J."/>
            <person name="Jain S."/>
            <person name="Kaster A.K."/>
            <person name="Winkel M."/>
            <person name="Mussmann M."/>
            <person name="Bailey J."/>
        </authorList>
    </citation>
    <scope>NUCLEOTIDE SEQUENCE [LARGE SCALE GENOMIC DNA]</scope>
    <source>
        <strain evidence="1">Hydrate Ridge</strain>
    </source>
</reference>
<dbReference type="EMBL" id="JSZA02000099">
    <property type="protein sequence ID" value="KHD08344.1"/>
    <property type="molecule type" value="Genomic_DNA"/>
</dbReference>
<name>A0A0A6PDK7_9GAMM</name>
<organism evidence="1 2">
    <name type="scientific">Candidatus Thiomargarita nelsonii</name>
    <dbReference type="NCBI Taxonomy" id="1003181"/>
    <lineage>
        <taxon>Bacteria</taxon>
        <taxon>Pseudomonadati</taxon>
        <taxon>Pseudomonadota</taxon>
        <taxon>Gammaproteobacteria</taxon>
        <taxon>Thiotrichales</taxon>
        <taxon>Thiotrichaceae</taxon>
        <taxon>Thiomargarita</taxon>
    </lineage>
</organism>
<comment type="caution">
    <text evidence="1">The sequence shown here is derived from an EMBL/GenBank/DDBJ whole genome shotgun (WGS) entry which is preliminary data.</text>
</comment>
<proteinExistence type="predicted"/>
<keyword evidence="2" id="KW-1185">Reference proteome</keyword>
<evidence type="ECO:0000313" key="1">
    <source>
        <dbReference type="EMBL" id="KHD08344.1"/>
    </source>
</evidence>
<gene>
    <name evidence="1" type="ORF">PN36_21885</name>
</gene>
<dbReference type="AlphaFoldDB" id="A0A0A6PDK7"/>